<name>A0A2W5M3A5_ANCNO</name>
<comment type="caution">
    <text evidence="1">The sequence shown here is derived from an EMBL/GenBank/DDBJ whole genome shotgun (WGS) entry which is preliminary data.</text>
</comment>
<reference evidence="1 2" key="1">
    <citation type="submission" date="2017-08" db="EMBL/GenBank/DDBJ databases">
        <title>Infants hospitalized years apart are colonized by the same room-sourced microbial strains.</title>
        <authorList>
            <person name="Brooks B."/>
            <person name="Olm M.R."/>
            <person name="Firek B.A."/>
            <person name="Baker R."/>
            <person name="Thomas B.C."/>
            <person name="Morowitz M.J."/>
            <person name="Banfield J.F."/>
        </authorList>
    </citation>
    <scope>NUCLEOTIDE SEQUENCE [LARGE SCALE GENOMIC DNA]</scope>
    <source>
        <strain evidence="1">S2_005_003_R2_43</strain>
    </source>
</reference>
<organism evidence="1 2">
    <name type="scientific">Ancylobacter novellus</name>
    <name type="common">Thiobacillus novellus</name>
    <dbReference type="NCBI Taxonomy" id="921"/>
    <lineage>
        <taxon>Bacteria</taxon>
        <taxon>Pseudomonadati</taxon>
        <taxon>Pseudomonadota</taxon>
        <taxon>Alphaproteobacteria</taxon>
        <taxon>Hyphomicrobiales</taxon>
        <taxon>Xanthobacteraceae</taxon>
        <taxon>Ancylobacter</taxon>
    </lineage>
</organism>
<dbReference type="AlphaFoldDB" id="A0A2W5M3A5"/>
<evidence type="ECO:0008006" key="3">
    <source>
        <dbReference type="Google" id="ProtNLM"/>
    </source>
</evidence>
<evidence type="ECO:0000313" key="2">
    <source>
        <dbReference type="Proteomes" id="UP000249577"/>
    </source>
</evidence>
<evidence type="ECO:0000313" key="1">
    <source>
        <dbReference type="EMBL" id="PZQ11883.1"/>
    </source>
</evidence>
<gene>
    <name evidence="1" type="ORF">DI565_17015</name>
</gene>
<proteinExistence type="predicted"/>
<dbReference type="EMBL" id="QFPN01000010">
    <property type="protein sequence ID" value="PZQ11883.1"/>
    <property type="molecule type" value="Genomic_DNA"/>
</dbReference>
<protein>
    <recommendedName>
        <fullName evidence="3">General secretion pathway protein GspK</fullName>
    </recommendedName>
</protein>
<sequence>MLVMTLLLLGLISAGAIAILIEAKAGAAGVAGLAEAARARNVAQAGAARAVYGSMVAEDPLEAFSATESHPAIWRFDGLEVALSAVAESDRIDLNAGRPELVEAAVAGLTFDETLRAEVLEAFRDARARDARLPGAATLLRPCLRSGPERRRLETVFTVVTRSAGVAPRSGADESLDLIPSLTAADRDVIDHAIAIGRSPSDDRRLGHVRAYLSDRSPHHRIVARVSAGTVAIEREATISLVIIWPYAHLIGARWRRLVASIGCG</sequence>
<accession>A0A2W5M3A5</accession>
<dbReference type="Proteomes" id="UP000249577">
    <property type="component" value="Unassembled WGS sequence"/>
</dbReference>